<evidence type="ECO:0000256" key="1">
    <source>
        <dbReference type="ARBA" id="ARBA00004496"/>
    </source>
</evidence>
<sequence>MKTILIADDNPDLLQLVDTQLNAAGYRTKTARDGQEAETLALTQPIDLAILDVMMPKKDGFAVTEAIRQAKNIPILILTAKSDIFDKQQGYTAGADDYLTKPFDIRELQFKIQALFRRYAPTNTAIIQVGDLLLDTNNYSLQQGLQELFLPRKEFEILALLARHPNQIFDRESILLQVWGPDYTGTDRTIDVHIKRLRDHLIQDETTAITTVRGLGYRLEVRQ</sequence>
<evidence type="ECO:0000256" key="12">
    <source>
        <dbReference type="PROSITE-ProRule" id="PRU00169"/>
    </source>
</evidence>
<reference evidence="17" key="1">
    <citation type="journal article" date="2019" name="Int. J. Syst. Evol. Microbiol.">
        <title>The Global Catalogue of Microorganisms (GCM) 10K type strain sequencing project: providing services to taxonomists for standard genome sequencing and annotation.</title>
        <authorList>
            <consortium name="The Broad Institute Genomics Platform"/>
            <consortium name="The Broad Institute Genome Sequencing Center for Infectious Disease"/>
            <person name="Wu L."/>
            <person name="Ma J."/>
        </authorList>
    </citation>
    <scope>NUCLEOTIDE SEQUENCE [LARGE SCALE GENOMIC DNA]</scope>
    <source>
        <strain evidence="17">CCM 8896</strain>
    </source>
</reference>
<evidence type="ECO:0000256" key="11">
    <source>
        <dbReference type="ARBA" id="ARBA00039976"/>
    </source>
</evidence>
<keyword evidence="4" id="KW-0902">Two-component regulatory system</keyword>
<evidence type="ECO:0000256" key="9">
    <source>
        <dbReference type="ARBA" id="ARBA00023163"/>
    </source>
</evidence>
<evidence type="ECO:0000256" key="2">
    <source>
        <dbReference type="ARBA" id="ARBA00022490"/>
    </source>
</evidence>
<name>A0ABW4J6Z3_9LACO</name>
<accession>A0ABW4J6Z3</accession>
<comment type="subcellular location">
    <subcellularLocation>
        <location evidence="1">Cytoplasm</location>
    </subcellularLocation>
</comment>
<evidence type="ECO:0000256" key="8">
    <source>
        <dbReference type="ARBA" id="ARBA00023159"/>
    </source>
</evidence>
<dbReference type="EMBL" id="JBHTOP010000022">
    <property type="protein sequence ID" value="MFD1672026.1"/>
    <property type="molecule type" value="Genomic_DNA"/>
</dbReference>
<comment type="function">
    <text evidence="10">Member of the two-component regulatory system HssS/HssR involved in intracellular heme homeostasis and tempering of staphylococcal virulence. Phosphorylated HssR binds to a direct repeat sequence within hrtAB promoter and activates the expression of hrtAB, an efflux pump, in response to extracellular heme, hemin, hemoglobin or blood.</text>
</comment>
<keyword evidence="3 12" id="KW-0597">Phosphoprotein</keyword>
<evidence type="ECO:0000256" key="7">
    <source>
        <dbReference type="ARBA" id="ARBA00023125"/>
    </source>
</evidence>
<feature type="domain" description="OmpR/PhoB-type" evidence="15">
    <location>
        <begin position="124"/>
        <end position="221"/>
    </location>
</feature>
<gene>
    <name evidence="16" type="ORF">ACFQ5M_07960</name>
</gene>
<keyword evidence="6" id="KW-0843">Virulence</keyword>
<keyword evidence="9" id="KW-0804">Transcription</keyword>
<dbReference type="PROSITE" id="PS51755">
    <property type="entry name" value="OMPR_PHOB"/>
    <property type="match status" value="1"/>
</dbReference>
<keyword evidence="5" id="KW-0805">Transcription regulation</keyword>
<evidence type="ECO:0000259" key="14">
    <source>
        <dbReference type="PROSITE" id="PS50110"/>
    </source>
</evidence>
<dbReference type="InterPro" id="IPR001867">
    <property type="entry name" value="OmpR/PhoB-type_DNA-bd"/>
</dbReference>
<dbReference type="Pfam" id="PF00486">
    <property type="entry name" value="Trans_reg_C"/>
    <property type="match status" value="1"/>
</dbReference>
<dbReference type="Pfam" id="PF00072">
    <property type="entry name" value="Response_reg"/>
    <property type="match status" value="1"/>
</dbReference>
<dbReference type="SMART" id="SM00448">
    <property type="entry name" value="REC"/>
    <property type="match status" value="1"/>
</dbReference>
<dbReference type="PROSITE" id="PS50110">
    <property type="entry name" value="RESPONSE_REGULATORY"/>
    <property type="match status" value="1"/>
</dbReference>
<feature type="DNA-binding region" description="OmpR/PhoB-type" evidence="13">
    <location>
        <begin position="124"/>
        <end position="221"/>
    </location>
</feature>
<dbReference type="InterPro" id="IPR001789">
    <property type="entry name" value="Sig_transdc_resp-reg_receiver"/>
</dbReference>
<proteinExistence type="predicted"/>
<dbReference type="InterPro" id="IPR039420">
    <property type="entry name" value="WalR-like"/>
</dbReference>
<evidence type="ECO:0000313" key="16">
    <source>
        <dbReference type="EMBL" id="MFD1672026.1"/>
    </source>
</evidence>
<dbReference type="CDD" id="cd17574">
    <property type="entry name" value="REC_OmpR"/>
    <property type="match status" value="1"/>
</dbReference>
<dbReference type="InterPro" id="IPR036388">
    <property type="entry name" value="WH-like_DNA-bd_sf"/>
</dbReference>
<evidence type="ECO:0000259" key="15">
    <source>
        <dbReference type="PROSITE" id="PS51755"/>
    </source>
</evidence>
<comment type="caution">
    <text evidence="16">The sequence shown here is derived from an EMBL/GenBank/DDBJ whole genome shotgun (WGS) entry which is preliminary data.</text>
</comment>
<evidence type="ECO:0000313" key="17">
    <source>
        <dbReference type="Proteomes" id="UP001597267"/>
    </source>
</evidence>
<protein>
    <recommendedName>
        <fullName evidence="11">Heme response regulator HssR</fullName>
    </recommendedName>
</protein>
<evidence type="ECO:0000256" key="4">
    <source>
        <dbReference type="ARBA" id="ARBA00023012"/>
    </source>
</evidence>
<dbReference type="Gene3D" id="3.40.50.2300">
    <property type="match status" value="1"/>
</dbReference>
<dbReference type="Proteomes" id="UP001597267">
    <property type="component" value="Unassembled WGS sequence"/>
</dbReference>
<evidence type="ECO:0000256" key="5">
    <source>
        <dbReference type="ARBA" id="ARBA00023015"/>
    </source>
</evidence>
<feature type="modified residue" description="4-aspartylphosphate" evidence="12">
    <location>
        <position position="52"/>
    </location>
</feature>
<evidence type="ECO:0000256" key="6">
    <source>
        <dbReference type="ARBA" id="ARBA00023026"/>
    </source>
</evidence>
<dbReference type="InterPro" id="IPR011006">
    <property type="entry name" value="CheY-like_superfamily"/>
</dbReference>
<evidence type="ECO:0000256" key="3">
    <source>
        <dbReference type="ARBA" id="ARBA00022553"/>
    </source>
</evidence>
<keyword evidence="8" id="KW-0010">Activator</keyword>
<dbReference type="PANTHER" id="PTHR48111:SF49">
    <property type="entry name" value="HEME RESPONSE REGULATOR HSSR"/>
    <property type="match status" value="1"/>
</dbReference>
<keyword evidence="2" id="KW-0963">Cytoplasm</keyword>
<keyword evidence="7 13" id="KW-0238">DNA-binding</keyword>
<organism evidence="16 17">
    <name type="scientific">Agrilactobacillus yilanensis</name>
    <dbReference type="NCBI Taxonomy" id="2485997"/>
    <lineage>
        <taxon>Bacteria</taxon>
        <taxon>Bacillati</taxon>
        <taxon>Bacillota</taxon>
        <taxon>Bacilli</taxon>
        <taxon>Lactobacillales</taxon>
        <taxon>Lactobacillaceae</taxon>
        <taxon>Agrilactobacillus</taxon>
    </lineage>
</organism>
<evidence type="ECO:0000256" key="10">
    <source>
        <dbReference type="ARBA" id="ARBA00037471"/>
    </source>
</evidence>
<dbReference type="SUPFAM" id="SSF52172">
    <property type="entry name" value="CheY-like"/>
    <property type="match status" value="1"/>
</dbReference>
<dbReference type="Gene3D" id="1.10.10.10">
    <property type="entry name" value="Winged helix-like DNA-binding domain superfamily/Winged helix DNA-binding domain"/>
    <property type="match status" value="1"/>
</dbReference>
<dbReference type="RefSeq" id="WP_125715199.1">
    <property type="nucleotide sequence ID" value="NZ_JBHTOP010000022.1"/>
</dbReference>
<feature type="domain" description="Response regulatory" evidence="14">
    <location>
        <begin position="3"/>
        <end position="116"/>
    </location>
</feature>
<dbReference type="SMART" id="SM00862">
    <property type="entry name" value="Trans_reg_C"/>
    <property type="match status" value="1"/>
</dbReference>
<evidence type="ECO:0000256" key="13">
    <source>
        <dbReference type="PROSITE-ProRule" id="PRU01091"/>
    </source>
</evidence>
<dbReference type="CDD" id="cd00383">
    <property type="entry name" value="trans_reg_C"/>
    <property type="match status" value="1"/>
</dbReference>
<dbReference type="PANTHER" id="PTHR48111">
    <property type="entry name" value="REGULATOR OF RPOS"/>
    <property type="match status" value="1"/>
</dbReference>
<keyword evidence="17" id="KW-1185">Reference proteome</keyword>